<keyword evidence="3" id="KW-1185">Reference proteome</keyword>
<dbReference type="Proteomes" id="UP000026915">
    <property type="component" value="Chromosome 2"/>
</dbReference>
<dbReference type="Pfam" id="PF12143">
    <property type="entry name" value="PPO1_KFDV"/>
    <property type="match status" value="1"/>
</dbReference>
<dbReference type="InterPro" id="IPR022740">
    <property type="entry name" value="Polyphenol_oxidase_C"/>
</dbReference>
<evidence type="ECO:0000313" key="3">
    <source>
        <dbReference type="Proteomes" id="UP000026915"/>
    </source>
</evidence>
<proteinExistence type="predicted"/>
<dbReference type="PANTHER" id="PTHR36608:SF2">
    <property type="entry name" value="POLYPHENOL OXIDASE C-TERMINAL DOMAIN-CONTAINING PROTEIN"/>
    <property type="match status" value="1"/>
</dbReference>
<gene>
    <name evidence="2" type="ORF">TCM_006867</name>
</gene>
<evidence type="ECO:0000313" key="2">
    <source>
        <dbReference type="EMBL" id="EOX97994.1"/>
    </source>
</evidence>
<feature type="domain" description="Polyphenol oxidase C-terminal" evidence="1">
    <location>
        <begin position="152"/>
        <end position="223"/>
    </location>
</feature>
<evidence type="ECO:0000259" key="1">
    <source>
        <dbReference type="Pfam" id="PF12143"/>
    </source>
</evidence>
<accession>A0A061DYY1</accession>
<dbReference type="PANTHER" id="PTHR36608">
    <property type="entry name" value="POLYPHENOL OXIDASE C, CHLOROPLASTIC-LIKE"/>
    <property type="match status" value="1"/>
</dbReference>
<dbReference type="Gramene" id="EOX97994">
    <property type="protein sequence ID" value="EOX97994"/>
    <property type="gene ID" value="TCM_006867"/>
</dbReference>
<name>A0A061DYY1_THECC</name>
<dbReference type="HOGENOM" id="CLU_1231744_0_0_1"/>
<organism evidence="2 3">
    <name type="scientific">Theobroma cacao</name>
    <name type="common">Cacao</name>
    <name type="synonym">Cocoa</name>
    <dbReference type="NCBI Taxonomy" id="3641"/>
    <lineage>
        <taxon>Eukaryota</taxon>
        <taxon>Viridiplantae</taxon>
        <taxon>Streptophyta</taxon>
        <taxon>Embryophyta</taxon>
        <taxon>Tracheophyta</taxon>
        <taxon>Spermatophyta</taxon>
        <taxon>Magnoliopsida</taxon>
        <taxon>eudicotyledons</taxon>
        <taxon>Gunneridae</taxon>
        <taxon>Pentapetalae</taxon>
        <taxon>rosids</taxon>
        <taxon>malvids</taxon>
        <taxon>Malvales</taxon>
        <taxon>Malvaceae</taxon>
        <taxon>Byttnerioideae</taxon>
        <taxon>Theobroma</taxon>
    </lineage>
</organism>
<dbReference type="AlphaFoldDB" id="A0A061DYY1"/>
<dbReference type="InParanoid" id="A0A061DYY1"/>
<reference evidence="2 3" key="1">
    <citation type="journal article" date="2013" name="Genome Biol.">
        <title>The genome sequence of the most widely cultivated cacao type and its use to identify candidate genes regulating pod color.</title>
        <authorList>
            <person name="Motamayor J.C."/>
            <person name="Mockaitis K."/>
            <person name="Schmutz J."/>
            <person name="Haiminen N."/>
            <person name="Iii D.L."/>
            <person name="Cornejo O."/>
            <person name="Findley S.D."/>
            <person name="Zheng P."/>
            <person name="Utro F."/>
            <person name="Royaert S."/>
            <person name="Saski C."/>
            <person name="Jenkins J."/>
            <person name="Podicheti R."/>
            <person name="Zhao M."/>
            <person name="Scheffler B.E."/>
            <person name="Stack J.C."/>
            <person name="Feltus F.A."/>
            <person name="Mustiga G.M."/>
            <person name="Amores F."/>
            <person name="Phillips W."/>
            <person name="Marelli J.P."/>
            <person name="May G.D."/>
            <person name="Shapiro H."/>
            <person name="Ma J."/>
            <person name="Bustamante C.D."/>
            <person name="Schnell R.J."/>
            <person name="Main D."/>
            <person name="Gilbert D."/>
            <person name="Parida L."/>
            <person name="Kuhn D.N."/>
        </authorList>
    </citation>
    <scope>NUCLEOTIDE SEQUENCE [LARGE SCALE GENOMIC DNA]</scope>
    <source>
        <strain evidence="3">cv. Matina 1-6</strain>
    </source>
</reference>
<protein>
    <recommendedName>
        <fullName evidence="1">Polyphenol oxidase C-terminal domain-containing protein</fullName>
    </recommendedName>
</protein>
<dbReference type="EMBL" id="CM001880">
    <property type="protein sequence ID" value="EOX97994.1"/>
    <property type="molecule type" value="Genomic_DNA"/>
</dbReference>
<dbReference type="GO" id="GO:0004097">
    <property type="term" value="F:catechol oxidase activity"/>
    <property type="evidence" value="ECO:0007669"/>
    <property type="project" value="InterPro"/>
</dbReference>
<dbReference type="STRING" id="3641.A0A061DYY1"/>
<sequence length="225" mass="24688">MVRSRFLSPGISERFKAFKASLLARSWISSHGAEEMDSYSCVSSHRRNAAFDYSNPGIASSSGSVYIWALTFELSRELTDMILGKLGGSGWASSNHDLSMDKAVTSKVVGPNLTACHPSFGSPDLIVYCCPPGFESPVLFVDFQFPLTVKFGEFSGIFVHIPKGVGFRERDHGGDIVRRKTVLELGVSEQLKDLEVDTDESIWITSLPRTAAAATIEGIRIEYIK</sequence>